<evidence type="ECO:0000259" key="2">
    <source>
        <dbReference type="Pfam" id="PF01936"/>
    </source>
</evidence>
<dbReference type="EMBL" id="BFAD01000004">
    <property type="protein sequence ID" value="GBE82469.1"/>
    <property type="molecule type" value="Genomic_DNA"/>
</dbReference>
<keyword evidence="4" id="KW-1185">Reference proteome</keyword>
<evidence type="ECO:0000313" key="3">
    <source>
        <dbReference type="EMBL" id="GBE82469.1"/>
    </source>
</evidence>
<dbReference type="GeneID" id="38779386"/>
<dbReference type="Pfam" id="PF01936">
    <property type="entry name" value="NYN"/>
    <property type="match status" value="1"/>
</dbReference>
<dbReference type="STRING" id="139825.A0A401GJZ6"/>
<feature type="domain" description="NYN" evidence="2">
    <location>
        <begin position="107"/>
        <end position="248"/>
    </location>
</feature>
<dbReference type="OrthoDB" id="549353at2759"/>
<protein>
    <recommendedName>
        <fullName evidence="2">NYN domain-containing protein</fullName>
    </recommendedName>
</protein>
<dbReference type="Gene3D" id="3.40.50.1010">
    <property type="entry name" value="5'-nuclease"/>
    <property type="match status" value="1"/>
</dbReference>
<dbReference type="GO" id="GO:1905762">
    <property type="term" value="F:CCR4-NOT complex binding"/>
    <property type="evidence" value="ECO:0007669"/>
    <property type="project" value="TreeGrafter"/>
</dbReference>
<dbReference type="GO" id="GO:0010468">
    <property type="term" value="P:regulation of gene expression"/>
    <property type="evidence" value="ECO:0007669"/>
    <property type="project" value="InterPro"/>
</dbReference>
<dbReference type="InParanoid" id="A0A401GJZ6"/>
<evidence type="ECO:0000256" key="1">
    <source>
        <dbReference type="SAM" id="MobiDB-lite"/>
    </source>
</evidence>
<comment type="caution">
    <text evidence="3">The sequence shown here is derived from an EMBL/GenBank/DDBJ whole genome shotgun (WGS) entry which is preliminary data.</text>
</comment>
<name>A0A401GJZ6_9APHY</name>
<dbReference type="CDD" id="cd10910">
    <property type="entry name" value="PIN_limkain_b1_N_like"/>
    <property type="match status" value="1"/>
</dbReference>
<dbReference type="PANTHER" id="PTHR14379">
    <property type="entry name" value="LIMKAIN B LKAP"/>
    <property type="match status" value="1"/>
</dbReference>
<dbReference type="GO" id="GO:0004540">
    <property type="term" value="F:RNA nuclease activity"/>
    <property type="evidence" value="ECO:0007669"/>
    <property type="project" value="InterPro"/>
</dbReference>
<feature type="compositionally biased region" description="Pro residues" evidence="1">
    <location>
        <begin position="299"/>
        <end position="310"/>
    </location>
</feature>
<feature type="compositionally biased region" description="Polar residues" evidence="1">
    <location>
        <begin position="282"/>
        <end position="296"/>
    </location>
</feature>
<feature type="compositionally biased region" description="Low complexity" evidence="1">
    <location>
        <begin position="357"/>
        <end position="372"/>
    </location>
</feature>
<accession>A0A401GJZ6</accession>
<dbReference type="PANTHER" id="PTHR14379:SF3">
    <property type="entry name" value="MEIOSIS REGULATOR AND MRNA STABILITY FACTOR 1"/>
    <property type="match status" value="1"/>
</dbReference>
<gene>
    <name evidence="3" type="ORF">SCP_0408530</name>
</gene>
<dbReference type="AlphaFoldDB" id="A0A401GJZ6"/>
<dbReference type="GO" id="GO:0005777">
    <property type="term" value="C:peroxisome"/>
    <property type="evidence" value="ECO:0007669"/>
    <property type="project" value="InterPro"/>
</dbReference>
<dbReference type="Proteomes" id="UP000287166">
    <property type="component" value="Unassembled WGS sequence"/>
</dbReference>
<feature type="compositionally biased region" description="Polar residues" evidence="1">
    <location>
        <begin position="266"/>
        <end position="276"/>
    </location>
</feature>
<proteinExistence type="predicted"/>
<sequence>MARFISVVVFTVSPSCGSPWRLRPRQVLATSVANSCFFLTASSSVSAVQYNGTRFLSVTHAWSIAVVQQGQPFPSPSFPPFPSSSETFRNRYISPHIHWSTMQVTDKVAIFWDYENCALPTNTPGFLAVNNIRRLAHQYGSVISFKAYLELPEQPSSRSVTLRSELQSCGVSLIDCPHNGRKDVADKMILVDMLTYAIDNSAPATIILISGDRDFVYAVSVLGLRRYRVILLSPVAAHVSLKAQAAEVFDWPGYVVPVPEKAAVSSCPSTPPSVDSNKSHSQDVFNSNPFPQPRSQSTKPPPVLSTPPSPTVSRQDRQTSEPEPVFTLAAWKAKQAEMRPKTPAVNMVRPLANTIQSPTPSTSSTLSCESIPVTTPRKSTPVEKVPVPECAAPTPITPVNETRPSSWKWPSTSTWDSWATAPAPTPPAIPSLSSAAPRNEYLWQTFDEIPQFTPTVVNSSSAASAKAPALSFSPAASLSPMRSASKILAPSVGSVSSVRPVPPLPPKAPTTTTPVPKAGNSAPPAPTTCTPSKMSRTVSSSTSTSTSKSTSKSKSKSKPVPAEFRSLVKVLTQQISEGNMHLSFSALGSLLLKESPSVYECAGVLTLKQYTSLAAEAGVVKLADYQDVPGGMDGNRYVSLCPVYHKDAP</sequence>
<reference evidence="3 4" key="1">
    <citation type="journal article" date="2018" name="Sci. Rep.">
        <title>Genome sequence of the cauliflower mushroom Sparassis crispa (Hanabiratake) and its association with beneficial usage.</title>
        <authorList>
            <person name="Kiyama R."/>
            <person name="Furutani Y."/>
            <person name="Kawaguchi K."/>
            <person name="Nakanishi T."/>
        </authorList>
    </citation>
    <scope>NUCLEOTIDE SEQUENCE [LARGE SCALE GENOMIC DNA]</scope>
</reference>
<feature type="region of interest" description="Disordered" evidence="1">
    <location>
        <begin position="265"/>
        <end position="323"/>
    </location>
</feature>
<dbReference type="RefSeq" id="XP_027613382.1">
    <property type="nucleotide sequence ID" value="XM_027757581.1"/>
</dbReference>
<feature type="region of interest" description="Disordered" evidence="1">
    <location>
        <begin position="491"/>
        <end position="559"/>
    </location>
</feature>
<feature type="region of interest" description="Disordered" evidence="1">
    <location>
        <begin position="355"/>
        <end position="408"/>
    </location>
</feature>
<evidence type="ECO:0000313" key="4">
    <source>
        <dbReference type="Proteomes" id="UP000287166"/>
    </source>
</evidence>
<dbReference type="InterPro" id="IPR021139">
    <property type="entry name" value="NYN"/>
</dbReference>
<organism evidence="3 4">
    <name type="scientific">Sparassis crispa</name>
    <dbReference type="NCBI Taxonomy" id="139825"/>
    <lineage>
        <taxon>Eukaryota</taxon>
        <taxon>Fungi</taxon>
        <taxon>Dikarya</taxon>
        <taxon>Basidiomycota</taxon>
        <taxon>Agaricomycotina</taxon>
        <taxon>Agaricomycetes</taxon>
        <taxon>Polyporales</taxon>
        <taxon>Sparassidaceae</taxon>
        <taxon>Sparassis</taxon>
    </lineage>
</organism>
<dbReference type="InterPro" id="IPR024768">
    <property type="entry name" value="Marf1"/>
</dbReference>
<feature type="compositionally biased region" description="Low complexity" evidence="1">
    <location>
        <begin position="527"/>
        <end position="550"/>
    </location>
</feature>